<feature type="chain" id="PRO_5012822678" evidence="2">
    <location>
        <begin position="24"/>
        <end position="310"/>
    </location>
</feature>
<reference evidence="4" key="1">
    <citation type="submission" date="2017-01" db="EMBL/GenBank/DDBJ databases">
        <title>Comparative genomics of anhydrobiosis in the tardigrade Hypsibius dujardini.</title>
        <authorList>
            <person name="Yoshida Y."/>
            <person name="Koutsovoulos G."/>
            <person name="Laetsch D."/>
            <person name="Stevens L."/>
            <person name="Kumar S."/>
            <person name="Horikawa D."/>
            <person name="Ishino K."/>
            <person name="Komine S."/>
            <person name="Tomita M."/>
            <person name="Blaxter M."/>
            <person name="Arakawa K."/>
        </authorList>
    </citation>
    <scope>NUCLEOTIDE SEQUENCE [LARGE SCALE GENOMIC DNA]</scope>
    <source>
        <strain evidence="4">Z151</strain>
    </source>
</reference>
<protein>
    <submittedName>
        <fullName evidence="3">Uncharacterized protein</fullName>
    </submittedName>
</protein>
<feature type="compositionally biased region" description="Low complexity" evidence="1">
    <location>
        <begin position="194"/>
        <end position="214"/>
    </location>
</feature>
<keyword evidence="2" id="KW-0732">Signal</keyword>
<accession>A0A1W0XFC6</accession>
<dbReference type="AlphaFoldDB" id="A0A1W0XFC6"/>
<dbReference type="OrthoDB" id="10525945at2759"/>
<dbReference type="Proteomes" id="UP000192578">
    <property type="component" value="Unassembled WGS sequence"/>
</dbReference>
<gene>
    <name evidence="3" type="ORF">BV898_00309</name>
</gene>
<proteinExistence type="predicted"/>
<keyword evidence="4" id="KW-1185">Reference proteome</keyword>
<sequence>MSARKILPLFFFSVLVFFDPVCGLTDAQESAFPRRSCMCDIGVKDHVMIMPIHEKSRPLKNCLVAVEYCKQICGPAVARQIYGFREFSGLEDVTLATKPFWNMQRSLGDLLCQNLGRETSAPLELAVYSQAKSCGRRVPALNGTFTAERLCCQQDQHSALVRAFTCPFPTTTTVATTTTPTPERSIIITEEPTTTTTTTTKTTTSRSTSARPPFLMTVPHRRPKPPHRLPTVPVGVPSAGTTIPTDSTEISTTILTTTTVAPRAEIPEPIEMHGEMRARMKVQFRQFIDLLTQRDGVGAAAGGGKGGQKG</sequence>
<dbReference type="EMBL" id="MTYJ01000001">
    <property type="protein sequence ID" value="OQV26189.1"/>
    <property type="molecule type" value="Genomic_DNA"/>
</dbReference>
<feature type="signal peptide" evidence="2">
    <location>
        <begin position="1"/>
        <end position="23"/>
    </location>
</feature>
<feature type="region of interest" description="Disordered" evidence="1">
    <location>
        <begin position="194"/>
        <end position="246"/>
    </location>
</feature>
<evidence type="ECO:0000313" key="3">
    <source>
        <dbReference type="EMBL" id="OQV26189.1"/>
    </source>
</evidence>
<evidence type="ECO:0000256" key="2">
    <source>
        <dbReference type="SAM" id="SignalP"/>
    </source>
</evidence>
<evidence type="ECO:0000313" key="4">
    <source>
        <dbReference type="Proteomes" id="UP000192578"/>
    </source>
</evidence>
<comment type="caution">
    <text evidence="3">The sequence shown here is derived from an EMBL/GenBank/DDBJ whole genome shotgun (WGS) entry which is preliminary data.</text>
</comment>
<name>A0A1W0XFC6_HYPEX</name>
<organism evidence="3 4">
    <name type="scientific">Hypsibius exemplaris</name>
    <name type="common">Freshwater tardigrade</name>
    <dbReference type="NCBI Taxonomy" id="2072580"/>
    <lineage>
        <taxon>Eukaryota</taxon>
        <taxon>Metazoa</taxon>
        <taxon>Ecdysozoa</taxon>
        <taxon>Tardigrada</taxon>
        <taxon>Eutardigrada</taxon>
        <taxon>Parachela</taxon>
        <taxon>Hypsibioidea</taxon>
        <taxon>Hypsibiidae</taxon>
        <taxon>Hypsibius</taxon>
    </lineage>
</organism>
<evidence type="ECO:0000256" key="1">
    <source>
        <dbReference type="SAM" id="MobiDB-lite"/>
    </source>
</evidence>